<evidence type="ECO:0000256" key="5">
    <source>
        <dbReference type="ARBA" id="ARBA00022777"/>
    </source>
</evidence>
<dbReference type="GO" id="GO:0004674">
    <property type="term" value="F:protein serine/threonine kinase activity"/>
    <property type="evidence" value="ECO:0007669"/>
    <property type="project" value="UniProtKB-KW"/>
</dbReference>
<dbReference type="PROSITE" id="PS00108">
    <property type="entry name" value="PROTEIN_KINASE_ST"/>
    <property type="match status" value="1"/>
</dbReference>
<dbReference type="PANTHER" id="PTHR44167:SF23">
    <property type="entry name" value="CDC7 KINASE, ISOFORM A-RELATED"/>
    <property type="match status" value="1"/>
</dbReference>
<dbReference type="SMART" id="SM00220">
    <property type="entry name" value="S_TKc"/>
    <property type="match status" value="1"/>
</dbReference>
<evidence type="ECO:0000256" key="6">
    <source>
        <dbReference type="ARBA" id="ARBA00022840"/>
    </source>
</evidence>
<dbReference type="InterPro" id="IPR000719">
    <property type="entry name" value="Prot_kinase_dom"/>
</dbReference>
<dbReference type="GO" id="GO:0005524">
    <property type="term" value="F:ATP binding"/>
    <property type="evidence" value="ECO:0007669"/>
    <property type="project" value="UniProtKB-UniRule"/>
</dbReference>
<dbReference type="InterPro" id="IPR017441">
    <property type="entry name" value="Protein_kinase_ATP_BS"/>
</dbReference>
<reference evidence="10" key="2">
    <citation type="submission" date="2023-04" db="EMBL/GenBank/DDBJ databases">
        <authorList>
            <person name="Bu L."/>
            <person name="Lu L."/>
            <person name="Laidemitt M.R."/>
            <person name="Zhang S.M."/>
            <person name="Mutuku M."/>
            <person name="Mkoji G."/>
            <person name="Steinauer M."/>
            <person name="Loker E.S."/>
        </authorList>
    </citation>
    <scope>NUCLEOTIDE SEQUENCE</scope>
    <source>
        <strain evidence="10">KasaAsao</strain>
        <tissue evidence="10">Whole Snail</tissue>
    </source>
</reference>
<comment type="caution">
    <text evidence="10">The sequence shown here is derived from an EMBL/GenBank/DDBJ whole genome shotgun (WGS) entry which is preliminary data.</text>
</comment>
<dbReference type="EC" id="2.7.11.1" evidence="1"/>
<keyword evidence="4 7" id="KW-0547">Nucleotide-binding</keyword>
<dbReference type="CDD" id="cd14019">
    <property type="entry name" value="STKc_Cdc7"/>
    <property type="match status" value="1"/>
</dbReference>
<keyword evidence="10" id="KW-0131">Cell cycle</keyword>
<dbReference type="AlphaFoldDB" id="A0AAD8B073"/>
<dbReference type="Proteomes" id="UP001233172">
    <property type="component" value="Unassembled WGS sequence"/>
</dbReference>
<evidence type="ECO:0000256" key="7">
    <source>
        <dbReference type="PROSITE-ProRule" id="PRU10141"/>
    </source>
</evidence>
<organism evidence="10 11">
    <name type="scientific">Biomphalaria pfeifferi</name>
    <name type="common">Bloodfluke planorb</name>
    <name type="synonym">Freshwater snail</name>
    <dbReference type="NCBI Taxonomy" id="112525"/>
    <lineage>
        <taxon>Eukaryota</taxon>
        <taxon>Metazoa</taxon>
        <taxon>Spiralia</taxon>
        <taxon>Lophotrochozoa</taxon>
        <taxon>Mollusca</taxon>
        <taxon>Gastropoda</taxon>
        <taxon>Heterobranchia</taxon>
        <taxon>Euthyneura</taxon>
        <taxon>Panpulmonata</taxon>
        <taxon>Hygrophila</taxon>
        <taxon>Lymnaeoidea</taxon>
        <taxon>Planorbidae</taxon>
        <taxon>Biomphalaria</taxon>
    </lineage>
</organism>
<dbReference type="SUPFAM" id="SSF56112">
    <property type="entry name" value="Protein kinase-like (PK-like)"/>
    <property type="match status" value="1"/>
</dbReference>
<comment type="similarity">
    <text evidence="8">Belongs to the protein kinase superfamily.</text>
</comment>
<dbReference type="PANTHER" id="PTHR44167">
    <property type="entry name" value="OVARIAN-SPECIFIC SERINE/THREONINE-PROTEIN KINASE LOK-RELATED"/>
    <property type="match status" value="1"/>
</dbReference>
<keyword evidence="5 10" id="KW-0418">Kinase</keyword>
<evidence type="ECO:0000256" key="3">
    <source>
        <dbReference type="ARBA" id="ARBA00022679"/>
    </source>
</evidence>
<evidence type="ECO:0000259" key="9">
    <source>
        <dbReference type="PROSITE" id="PS50011"/>
    </source>
</evidence>
<dbReference type="Pfam" id="PF00069">
    <property type="entry name" value="Pkinase"/>
    <property type="match status" value="2"/>
</dbReference>
<proteinExistence type="inferred from homology"/>
<dbReference type="Gene3D" id="1.10.510.10">
    <property type="entry name" value="Transferase(Phosphotransferase) domain 1"/>
    <property type="match status" value="1"/>
</dbReference>
<keyword evidence="11" id="KW-1185">Reference proteome</keyword>
<evidence type="ECO:0000256" key="1">
    <source>
        <dbReference type="ARBA" id="ARBA00012513"/>
    </source>
</evidence>
<dbReference type="InterPro" id="IPR008271">
    <property type="entry name" value="Ser/Thr_kinase_AS"/>
</dbReference>
<feature type="domain" description="Protein kinase" evidence="9">
    <location>
        <begin position="81"/>
        <end position="470"/>
    </location>
</feature>
<dbReference type="GO" id="GO:0051301">
    <property type="term" value="P:cell division"/>
    <property type="evidence" value="ECO:0007669"/>
    <property type="project" value="UniProtKB-KW"/>
</dbReference>
<dbReference type="EMBL" id="JASAOG010000186">
    <property type="protein sequence ID" value="KAK0045097.1"/>
    <property type="molecule type" value="Genomic_DNA"/>
</dbReference>
<dbReference type="Gene3D" id="3.30.200.20">
    <property type="entry name" value="Phosphorylase Kinase, domain 1"/>
    <property type="match status" value="1"/>
</dbReference>
<dbReference type="PROSITE" id="PS50011">
    <property type="entry name" value="PROTEIN_KINASE_DOM"/>
    <property type="match status" value="1"/>
</dbReference>
<evidence type="ECO:0000256" key="2">
    <source>
        <dbReference type="ARBA" id="ARBA00022527"/>
    </source>
</evidence>
<dbReference type="InterPro" id="IPR011009">
    <property type="entry name" value="Kinase-like_dom_sf"/>
</dbReference>
<gene>
    <name evidence="10" type="ORF">Bpfe_025480</name>
</gene>
<dbReference type="GO" id="GO:0044773">
    <property type="term" value="P:mitotic DNA damage checkpoint signaling"/>
    <property type="evidence" value="ECO:0007669"/>
    <property type="project" value="TreeGrafter"/>
</dbReference>
<evidence type="ECO:0000313" key="10">
    <source>
        <dbReference type="EMBL" id="KAK0045097.1"/>
    </source>
</evidence>
<dbReference type="GO" id="GO:0005634">
    <property type="term" value="C:nucleus"/>
    <property type="evidence" value="ECO:0007669"/>
    <property type="project" value="TreeGrafter"/>
</dbReference>
<keyword evidence="2 8" id="KW-0723">Serine/threonine-protein kinase</keyword>
<keyword evidence="3" id="KW-0808">Transferase</keyword>
<evidence type="ECO:0000256" key="8">
    <source>
        <dbReference type="RuleBase" id="RU000304"/>
    </source>
</evidence>
<keyword evidence="6 7" id="KW-0067">ATP-binding</keyword>
<evidence type="ECO:0000256" key="4">
    <source>
        <dbReference type="ARBA" id="ARBA00022741"/>
    </source>
</evidence>
<keyword evidence="10" id="KW-0132">Cell division</keyword>
<protein>
    <recommendedName>
        <fullName evidence="1">non-specific serine/threonine protein kinase</fullName>
        <ecNumber evidence="1">2.7.11.1</ecNumber>
    </recommendedName>
</protein>
<evidence type="ECO:0000313" key="11">
    <source>
        <dbReference type="Proteomes" id="UP001233172"/>
    </source>
</evidence>
<sequence length="473" mass="52980">MDVDKSLTEELVKNEKENETLAENDRIIHEEVVISVTDGDSSFSDEDELTTRCMPKSTNCAPANDAINVLYQAVPELANHFSITCKIGEGAFSCVFLAQLKHYPEVKEMFALKHIIPTTHPSRIQNELNCLLKIGGCDNVIDIKLCLRHRDHVVFVMPIFLHDKFQDYLYSFGVNEAREYMKNLLIALRRVHQFNIIHRDIKPSNFLYNRQQKRYALVDFGLASGPMLIDRDADKLCKTLPTAGASPSHSTIRVALSPSKFDPSCSRANVYKCKKPSTAVKNQLMKKKDHPSFESSHMTCDCFGKAQVCSVCVARPNQVAPRAGTAGFRSPEVLMKYTEQGTAVDIWSAGVIFLSILSARYPFFRAEDDIGYLAQIISVLGSEPCVQAASSIGKHLLLSEPVDAVDLKAMCTKLRMSQMSVKLGTSSQFQQIVKSWKTMSDEPYDLLSKMLDPNPHTRITAEDALNHPYFTNS</sequence>
<name>A0AAD8B073_BIOPF</name>
<dbReference type="PROSITE" id="PS00107">
    <property type="entry name" value="PROTEIN_KINASE_ATP"/>
    <property type="match status" value="1"/>
</dbReference>
<reference evidence="10" key="1">
    <citation type="journal article" date="2023" name="PLoS Negl. Trop. Dis.">
        <title>A genome sequence for Biomphalaria pfeifferi, the major vector snail for the human-infecting parasite Schistosoma mansoni.</title>
        <authorList>
            <person name="Bu L."/>
            <person name="Lu L."/>
            <person name="Laidemitt M.R."/>
            <person name="Zhang S.M."/>
            <person name="Mutuku M."/>
            <person name="Mkoji G."/>
            <person name="Steinauer M."/>
            <person name="Loker E.S."/>
        </authorList>
    </citation>
    <scope>NUCLEOTIDE SEQUENCE</scope>
    <source>
        <strain evidence="10">KasaAsao</strain>
    </source>
</reference>
<feature type="binding site" evidence="7">
    <location>
        <position position="113"/>
    </location>
    <ligand>
        <name>ATP</name>
        <dbReference type="ChEBI" id="CHEBI:30616"/>
    </ligand>
</feature>
<accession>A0AAD8B073</accession>